<evidence type="ECO:0000313" key="2">
    <source>
        <dbReference type="Proteomes" id="UP000316727"/>
    </source>
</evidence>
<dbReference type="EMBL" id="VFRQ01000006">
    <property type="protein sequence ID" value="TPE43588.1"/>
    <property type="molecule type" value="Genomic_DNA"/>
</dbReference>
<comment type="caution">
    <text evidence="1">The sequence shown here is derived from an EMBL/GenBank/DDBJ whole genome shotgun (WGS) entry which is preliminary data.</text>
</comment>
<name>A0A501W2T4_9BACT</name>
<accession>A0A501W2T4</accession>
<sequence>MLLSFRGVAQSDFSFLTREQLVTLNREYARVLQQERSRRIGRQVEVIFDENLLYATYIFNHELYEAKDIYHYGDRHSEPICEECAMVAELCGYSTRDDYKDIAELAKAIFMNFQESARHGELQMNEFYTYVSVSYVSNTYVVRMAALPHNIVDQESPIINSFNKLIINTPQRGKYDKR</sequence>
<evidence type="ECO:0000313" key="1">
    <source>
        <dbReference type="EMBL" id="TPE43588.1"/>
    </source>
</evidence>
<protein>
    <submittedName>
        <fullName evidence="1">Uncharacterized protein</fullName>
    </submittedName>
</protein>
<dbReference type="Proteomes" id="UP000316727">
    <property type="component" value="Unassembled WGS sequence"/>
</dbReference>
<dbReference type="OrthoDB" id="896463at2"/>
<proteinExistence type="predicted"/>
<gene>
    <name evidence="1" type="ORF">FJM65_12595</name>
</gene>
<organism evidence="1 2">
    <name type="scientific">Pontibacter mangrovi</name>
    <dbReference type="NCBI Taxonomy" id="2589816"/>
    <lineage>
        <taxon>Bacteria</taxon>
        <taxon>Pseudomonadati</taxon>
        <taxon>Bacteroidota</taxon>
        <taxon>Cytophagia</taxon>
        <taxon>Cytophagales</taxon>
        <taxon>Hymenobacteraceae</taxon>
        <taxon>Pontibacter</taxon>
    </lineage>
</organism>
<keyword evidence="2" id="KW-1185">Reference proteome</keyword>
<reference evidence="1 2" key="1">
    <citation type="submission" date="2019-06" db="EMBL/GenBank/DDBJ databases">
        <title>A novel bacterium of genus Pontibacter, isolated from marine sediment.</title>
        <authorList>
            <person name="Huang H."/>
            <person name="Mo K."/>
            <person name="Hu Y."/>
        </authorList>
    </citation>
    <scope>NUCLEOTIDE SEQUENCE [LARGE SCALE GENOMIC DNA]</scope>
    <source>
        <strain evidence="1 2">HB172049</strain>
    </source>
</reference>
<dbReference type="RefSeq" id="WP_140621891.1">
    <property type="nucleotide sequence ID" value="NZ_VFRQ01000006.1"/>
</dbReference>
<dbReference type="AlphaFoldDB" id="A0A501W2T4"/>